<keyword evidence="7 8" id="KW-0539">Nucleus</keyword>
<dbReference type="PRINTS" id="PR00627">
    <property type="entry name" value="GTPRANTC4"/>
</dbReference>
<keyword evidence="4 8" id="KW-0547">Nucleotide-binding</keyword>
<dbReference type="InterPro" id="IPR005225">
    <property type="entry name" value="Small_GTP-bd"/>
</dbReference>
<keyword evidence="10" id="KW-1185">Reference proteome</keyword>
<dbReference type="PROSITE" id="PS51419">
    <property type="entry name" value="RAB"/>
    <property type="match status" value="1"/>
</dbReference>
<dbReference type="Proteomes" id="UP000265618">
    <property type="component" value="Unassembled WGS sequence"/>
</dbReference>
<comment type="function">
    <text evidence="8">GTP-binding protein involved in nucleocytoplasmic transport. Required for the import of protein into the nucleus and also for RNA export. Involved in chromatin condensation and control of cell cycle.</text>
</comment>
<dbReference type="SMART" id="SM00176">
    <property type="entry name" value="RAN"/>
    <property type="match status" value="1"/>
</dbReference>
<dbReference type="PROSITE" id="PS51418">
    <property type="entry name" value="RAN"/>
    <property type="match status" value="1"/>
</dbReference>
<gene>
    <name evidence="9" type="ORF">KIPB_002803</name>
</gene>
<dbReference type="InterPro" id="IPR002041">
    <property type="entry name" value="Ran_GTPase"/>
</dbReference>
<reference evidence="9 10" key="1">
    <citation type="journal article" date="2018" name="PLoS ONE">
        <title>The draft genome of Kipferlia bialata reveals reductive genome evolution in fornicate parasites.</title>
        <authorList>
            <person name="Tanifuji G."/>
            <person name="Takabayashi S."/>
            <person name="Kume K."/>
            <person name="Takagi M."/>
            <person name="Nakayama T."/>
            <person name="Kamikawa R."/>
            <person name="Inagaki Y."/>
            <person name="Hashimoto T."/>
        </authorList>
    </citation>
    <scope>NUCLEOTIDE SEQUENCE [LARGE SCALE GENOMIC DNA]</scope>
    <source>
        <strain evidence="9">NY0173</strain>
    </source>
</reference>
<sequence length="218" mass="25126">MQQPQLPQNTPQFKVVLVGDGGTGKTTFVKRHRTGEFEKRYYATVGVEVRNLDFYTTGGPIVFNVWDTAGQEKYGGLRDGYYINSHAGMIFFDVTSRMTYRSVKEWYTDLHRLCQNIPIVLVGNKVDAKDRKVKARMVTFHRLKNIPYFEISAKSNYNYEKPFLAVARALLRNNELQFTDAPALLPPQIPVNHEYLQAQERELRDAQNVPLPMDEDGF</sequence>
<evidence type="ECO:0000256" key="7">
    <source>
        <dbReference type="ARBA" id="ARBA00023242"/>
    </source>
</evidence>
<dbReference type="SMART" id="SM00174">
    <property type="entry name" value="RHO"/>
    <property type="match status" value="1"/>
</dbReference>
<keyword evidence="6 8" id="KW-0342">GTP-binding</keyword>
<dbReference type="OrthoDB" id="48625at2759"/>
<dbReference type="GO" id="GO:0003924">
    <property type="term" value="F:GTPase activity"/>
    <property type="evidence" value="ECO:0007669"/>
    <property type="project" value="InterPro"/>
</dbReference>
<dbReference type="InterPro" id="IPR027417">
    <property type="entry name" value="P-loop_NTPase"/>
</dbReference>
<dbReference type="GO" id="GO:0005634">
    <property type="term" value="C:nucleus"/>
    <property type="evidence" value="ECO:0007669"/>
    <property type="project" value="UniProtKB-SubCell"/>
</dbReference>
<dbReference type="NCBIfam" id="TIGR00231">
    <property type="entry name" value="small_GTP"/>
    <property type="match status" value="1"/>
</dbReference>
<evidence type="ECO:0000256" key="8">
    <source>
        <dbReference type="RuleBase" id="RU363057"/>
    </source>
</evidence>
<dbReference type="SUPFAM" id="SSF52540">
    <property type="entry name" value="P-loop containing nucleoside triphosphate hydrolases"/>
    <property type="match status" value="1"/>
</dbReference>
<evidence type="ECO:0000256" key="5">
    <source>
        <dbReference type="ARBA" id="ARBA00022927"/>
    </source>
</evidence>
<dbReference type="GO" id="GO:0000054">
    <property type="term" value="P:ribosomal subunit export from nucleus"/>
    <property type="evidence" value="ECO:0007669"/>
    <property type="project" value="TreeGrafter"/>
</dbReference>
<comment type="similarity">
    <text evidence="2 8">Belongs to the small GTPase superfamily. Ran family.</text>
</comment>
<keyword evidence="3 8" id="KW-0813">Transport</keyword>
<evidence type="ECO:0000313" key="10">
    <source>
        <dbReference type="Proteomes" id="UP000265618"/>
    </source>
</evidence>
<dbReference type="PANTHER" id="PTHR24071">
    <property type="entry name" value="RAN GTPASE"/>
    <property type="match status" value="1"/>
</dbReference>
<evidence type="ECO:0000256" key="2">
    <source>
        <dbReference type="ARBA" id="ARBA00008028"/>
    </source>
</evidence>
<dbReference type="FunFam" id="3.40.50.300:FF:000369">
    <property type="entry name" value="GTP-binding nuclear protein"/>
    <property type="match status" value="1"/>
</dbReference>
<dbReference type="InterPro" id="IPR001806">
    <property type="entry name" value="Small_GTPase"/>
</dbReference>
<dbReference type="SMART" id="SM00175">
    <property type="entry name" value="RAB"/>
    <property type="match status" value="1"/>
</dbReference>
<dbReference type="PROSITE" id="PS51421">
    <property type="entry name" value="RAS"/>
    <property type="match status" value="1"/>
</dbReference>
<dbReference type="AlphaFoldDB" id="A0A9K3CSU0"/>
<dbReference type="Gene3D" id="3.40.50.300">
    <property type="entry name" value="P-loop containing nucleotide triphosphate hydrolases"/>
    <property type="match status" value="1"/>
</dbReference>
<dbReference type="Pfam" id="PF00071">
    <property type="entry name" value="Ras"/>
    <property type="match status" value="1"/>
</dbReference>
<name>A0A9K3CSU0_9EUKA</name>
<dbReference type="GO" id="GO:0005737">
    <property type="term" value="C:cytoplasm"/>
    <property type="evidence" value="ECO:0007669"/>
    <property type="project" value="TreeGrafter"/>
</dbReference>
<comment type="subcellular location">
    <subcellularLocation>
        <location evidence="1 8">Nucleus</location>
    </subcellularLocation>
</comment>
<dbReference type="GO" id="GO:0005525">
    <property type="term" value="F:GTP binding"/>
    <property type="evidence" value="ECO:0007669"/>
    <property type="project" value="UniProtKB-KW"/>
</dbReference>
<organism evidence="9 10">
    <name type="scientific">Kipferlia bialata</name>
    <dbReference type="NCBI Taxonomy" id="797122"/>
    <lineage>
        <taxon>Eukaryota</taxon>
        <taxon>Metamonada</taxon>
        <taxon>Carpediemonas-like organisms</taxon>
        <taxon>Kipferlia</taxon>
    </lineage>
</organism>
<keyword evidence="5 8" id="KW-0653">Protein transport</keyword>
<protein>
    <recommendedName>
        <fullName evidence="8">GTP-binding nuclear protein</fullName>
    </recommendedName>
</protein>
<evidence type="ECO:0000256" key="1">
    <source>
        <dbReference type="ARBA" id="ARBA00004123"/>
    </source>
</evidence>
<proteinExistence type="inferred from homology"/>
<dbReference type="CDD" id="cd00877">
    <property type="entry name" value="Ran"/>
    <property type="match status" value="1"/>
</dbReference>
<accession>A0A9K3CSU0</accession>
<evidence type="ECO:0000313" key="9">
    <source>
        <dbReference type="EMBL" id="GIQ81787.1"/>
    </source>
</evidence>
<dbReference type="SMART" id="SM00173">
    <property type="entry name" value="RAS"/>
    <property type="match status" value="1"/>
</dbReference>
<evidence type="ECO:0000256" key="6">
    <source>
        <dbReference type="ARBA" id="ARBA00023134"/>
    </source>
</evidence>
<dbReference type="GO" id="GO:0006606">
    <property type="term" value="P:protein import into nucleus"/>
    <property type="evidence" value="ECO:0007669"/>
    <property type="project" value="TreeGrafter"/>
</dbReference>
<evidence type="ECO:0000256" key="3">
    <source>
        <dbReference type="ARBA" id="ARBA00022448"/>
    </source>
</evidence>
<comment type="caution">
    <text evidence="9">The sequence shown here is derived from an EMBL/GenBank/DDBJ whole genome shotgun (WGS) entry which is preliminary data.</text>
</comment>
<evidence type="ECO:0000256" key="4">
    <source>
        <dbReference type="ARBA" id="ARBA00022741"/>
    </source>
</evidence>
<dbReference type="PANTHER" id="PTHR24071:SF0">
    <property type="entry name" value="GTP-BINDING NUCLEAR PROTEIN RAN"/>
    <property type="match status" value="1"/>
</dbReference>
<dbReference type="EMBL" id="BDIP01000493">
    <property type="protein sequence ID" value="GIQ81787.1"/>
    <property type="molecule type" value="Genomic_DNA"/>
</dbReference>